<evidence type="ECO:0000313" key="8">
    <source>
        <dbReference type="EMBL" id="QQN87553.1"/>
    </source>
</evidence>
<feature type="transmembrane region" description="Helical" evidence="7">
    <location>
        <begin position="227"/>
        <end position="245"/>
    </location>
</feature>
<evidence type="ECO:0000256" key="7">
    <source>
        <dbReference type="SAM" id="Phobius"/>
    </source>
</evidence>
<name>A0A7T8AQ34_9GAMM</name>
<keyword evidence="2" id="KW-0813">Transport</keyword>
<dbReference type="Proteomes" id="UP000596079">
    <property type="component" value="Chromosome"/>
</dbReference>
<evidence type="ECO:0000256" key="3">
    <source>
        <dbReference type="ARBA" id="ARBA00022475"/>
    </source>
</evidence>
<evidence type="ECO:0000256" key="6">
    <source>
        <dbReference type="ARBA" id="ARBA00023136"/>
    </source>
</evidence>
<proteinExistence type="predicted"/>
<feature type="transmembrane region" description="Helical" evidence="7">
    <location>
        <begin position="124"/>
        <end position="146"/>
    </location>
</feature>
<dbReference type="PANTHER" id="PTHR36838">
    <property type="entry name" value="AUXIN EFFLUX CARRIER FAMILY PROTEIN"/>
    <property type="match status" value="1"/>
</dbReference>
<dbReference type="GeneID" id="89665145"/>
<protein>
    <submittedName>
        <fullName evidence="8">AEC family transporter</fullName>
    </submittedName>
</protein>
<dbReference type="InterPro" id="IPR004776">
    <property type="entry name" value="Mem_transp_PIN-like"/>
</dbReference>
<keyword evidence="5 7" id="KW-1133">Transmembrane helix</keyword>
<keyword evidence="6 7" id="KW-0472">Membrane</keyword>
<dbReference type="EMBL" id="CP060811">
    <property type="protein sequence ID" value="QQN87553.1"/>
    <property type="molecule type" value="Genomic_DNA"/>
</dbReference>
<feature type="transmembrane region" description="Helical" evidence="7">
    <location>
        <begin position="63"/>
        <end position="82"/>
    </location>
</feature>
<organism evidence="8 9">
    <name type="scientific">Acinetobacter variabilis</name>
    <dbReference type="NCBI Taxonomy" id="70346"/>
    <lineage>
        <taxon>Bacteria</taxon>
        <taxon>Pseudomonadati</taxon>
        <taxon>Pseudomonadota</taxon>
        <taxon>Gammaproteobacteria</taxon>
        <taxon>Moraxellales</taxon>
        <taxon>Moraxellaceae</taxon>
        <taxon>Acinetobacter</taxon>
    </lineage>
</organism>
<keyword evidence="3" id="KW-1003">Cell membrane</keyword>
<feature type="transmembrane region" description="Helical" evidence="7">
    <location>
        <begin position="94"/>
        <end position="117"/>
    </location>
</feature>
<gene>
    <name evidence="8" type="ORF">IAQ69_11945</name>
</gene>
<accession>A0A7T8AQ34</accession>
<feature type="transmembrane region" description="Helical" evidence="7">
    <location>
        <begin position="194"/>
        <end position="215"/>
    </location>
</feature>
<feature type="transmembrane region" description="Helical" evidence="7">
    <location>
        <begin position="166"/>
        <end position="187"/>
    </location>
</feature>
<evidence type="ECO:0000256" key="4">
    <source>
        <dbReference type="ARBA" id="ARBA00022692"/>
    </source>
</evidence>
<evidence type="ECO:0000256" key="2">
    <source>
        <dbReference type="ARBA" id="ARBA00022448"/>
    </source>
</evidence>
<evidence type="ECO:0000313" key="9">
    <source>
        <dbReference type="Proteomes" id="UP000596079"/>
    </source>
</evidence>
<keyword evidence="4 7" id="KW-0812">Transmembrane</keyword>
<dbReference type="Pfam" id="PF03547">
    <property type="entry name" value="Mem_trans"/>
    <property type="match status" value="1"/>
</dbReference>
<evidence type="ECO:0000256" key="1">
    <source>
        <dbReference type="ARBA" id="ARBA00004141"/>
    </source>
</evidence>
<dbReference type="RefSeq" id="WP_180003843.1">
    <property type="nucleotide sequence ID" value="NZ_CP060811.1"/>
</dbReference>
<dbReference type="GO" id="GO:0055085">
    <property type="term" value="P:transmembrane transport"/>
    <property type="evidence" value="ECO:0007669"/>
    <property type="project" value="InterPro"/>
</dbReference>
<dbReference type="GO" id="GO:0016020">
    <property type="term" value="C:membrane"/>
    <property type="evidence" value="ECO:0007669"/>
    <property type="project" value="UniProtKB-SubCell"/>
</dbReference>
<dbReference type="PANTHER" id="PTHR36838:SF3">
    <property type="entry name" value="TRANSPORTER AUXIN EFFLUX CARRIER EC FAMILY"/>
    <property type="match status" value="1"/>
</dbReference>
<evidence type="ECO:0000256" key="5">
    <source>
        <dbReference type="ARBA" id="ARBA00022989"/>
    </source>
</evidence>
<feature type="transmembrane region" description="Helical" evidence="7">
    <location>
        <begin position="285"/>
        <end position="307"/>
    </location>
</feature>
<comment type="subcellular location">
    <subcellularLocation>
        <location evidence="1">Membrane</location>
        <topology evidence="1">Multi-pass membrane protein</topology>
    </subcellularLocation>
</comment>
<feature type="transmembrane region" description="Helical" evidence="7">
    <location>
        <begin position="32"/>
        <end position="51"/>
    </location>
</feature>
<reference evidence="8 9" key="1">
    <citation type="submission" date="2020-08" db="EMBL/GenBank/DDBJ databases">
        <title>Emergence of ISAba1-mediated novel tet(X) in Acinetobacter variabilis from a chicken farm.</title>
        <authorList>
            <person name="Peng K."/>
            <person name="Li R."/>
        </authorList>
    </citation>
    <scope>NUCLEOTIDE SEQUENCE [LARGE SCALE GENOMIC DNA]</scope>
    <source>
        <strain evidence="8 9">XM9F202-2</strain>
    </source>
</reference>
<sequence>MIIAVIVPIFLLLALGYLSVKCQILKKEQVEMVGAFVIKVALPLLFFQFLASKDLHEIWYFEYFAVYTSVTLLLYGFSFWLMHRQFRNTSSHSAVLSLGAAMSNTGLIGTAVLTLLVGQHAMTYTSLVVIIESMILIPMVLILAALGTQHQANLGSLVKSTILMLFKNPLFMGVMLGMACAIFEIRLPIYLDQVFAMIGQTASPLALFAIGGGIVGMSLKYVNLQSFYLVFSSNILMPILMYLGLSRLTHLSQEMIYAGTLIAALPMPTIFGMLGQAYGLNERTLTPLLMSTIAGFVVASGLITLWWS</sequence>
<feature type="transmembrane region" description="Helical" evidence="7">
    <location>
        <begin position="257"/>
        <end position="279"/>
    </location>
</feature>
<dbReference type="AlphaFoldDB" id="A0A7T8AQ34"/>